<dbReference type="AlphaFoldDB" id="A0A6J8E679"/>
<evidence type="ECO:0000259" key="1">
    <source>
        <dbReference type="Pfam" id="PF05699"/>
    </source>
</evidence>
<organism evidence="2 3">
    <name type="scientific">Mytilus coruscus</name>
    <name type="common">Sea mussel</name>
    <dbReference type="NCBI Taxonomy" id="42192"/>
    <lineage>
        <taxon>Eukaryota</taxon>
        <taxon>Metazoa</taxon>
        <taxon>Spiralia</taxon>
        <taxon>Lophotrochozoa</taxon>
        <taxon>Mollusca</taxon>
        <taxon>Bivalvia</taxon>
        <taxon>Autobranchia</taxon>
        <taxon>Pteriomorphia</taxon>
        <taxon>Mytilida</taxon>
        <taxon>Mytiloidea</taxon>
        <taxon>Mytilidae</taxon>
        <taxon>Mytilinae</taxon>
        <taxon>Mytilus</taxon>
    </lineage>
</organism>
<gene>
    <name evidence="2" type="ORF">MCOR_48964</name>
</gene>
<name>A0A6J8E679_MYTCO</name>
<dbReference type="Proteomes" id="UP000507470">
    <property type="component" value="Unassembled WGS sequence"/>
</dbReference>
<proteinExistence type="predicted"/>
<dbReference type="OrthoDB" id="6159933at2759"/>
<reference evidence="2 3" key="1">
    <citation type="submission" date="2020-06" db="EMBL/GenBank/DDBJ databases">
        <authorList>
            <person name="Li R."/>
            <person name="Bekaert M."/>
        </authorList>
    </citation>
    <scope>NUCLEOTIDE SEQUENCE [LARGE SCALE GENOMIC DNA]</scope>
    <source>
        <strain evidence="3">wild</strain>
    </source>
</reference>
<dbReference type="SUPFAM" id="SSF54001">
    <property type="entry name" value="Cysteine proteinases"/>
    <property type="match status" value="1"/>
</dbReference>
<sequence>MVQKTVKFNSMAVLTTDNYLLGKYEFWTMYKISEYVDGRIRYYVNKCEQKNILGDQVVKLKDICDTRWLSTHKSREYQFCLCSHFFISASPDQKLCRKQFLGHWDSTRDNQESRCYRIQLISYLCSDPDNFRSKLPEGNSQITSTDFTLYLLGGYHLVAAIKGLQEEGIKGIGKVYQYMLTDNYLDLKLVLRHQKYLILQQFATHILNNYSDEYPDYALLYELLLVSPVTSLACERAFSCQNRIKTKLRSRPTTDSIQTANDLLRKIQSIGNASQYILAKVYGVNVTDIDITSLFGNCWLTDQVIDAYMAVLCQAQQENGRNILHIPAAIMTNICKGDSIRNQTEYMPNDKSHFNDHSIKINADKLL</sequence>
<dbReference type="InterPro" id="IPR038765">
    <property type="entry name" value="Papain-like_cys_pep_sf"/>
</dbReference>
<dbReference type="InterPro" id="IPR008906">
    <property type="entry name" value="HATC_C_dom"/>
</dbReference>
<dbReference type="EMBL" id="CACVKT020008627">
    <property type="protein sequence ID" value="CAC5416329.1"/>
    <property type="molecule type" value="Genomic_DNA"/>
</dbReference>
<protein>
    <recommendedName>
        <fullName evidence="1">HAT C-terminal dimerisation domain-containing protein</fullName>
    </recommendedName>
</protein>
<dbReference type="GO" id="GO:0046983">
    <property type="term" value="F:protein dimerization activity"/>
    <property type="evidence" value="ECO:0007669"/>
    <property type="project" value="InterPro"/>
</dbReference>
<keyword evidence="3" id="KW-1185">Reference proteome</keyword>
<evidence type="ECO:0000313" key="3">
    <source>
        <dbReference type="Proteomes" id="UP000507470"/>
    </source>
</evidence>
<feature type="domain" description="HAT C-terminal dimerisation" evidence="1">
    <location>
        <begin position="203"/>
        <end position="256"/>
    </location>
</feature>
<accession>A0A6J8E679</accession>
<dbReference type="Gene3D" id="3.40.395.10">
    <property type="entry name" value="Adenoviral Proteinase, Chain A"/>
    <property type="match status" value="1"/>
</dbReference>
<dbReference type="Pfam" id="PF05699">
    <property type="entry name" value="Dimer_Tnp_hAT"/>
    <property type="match status" value="1"/>
</dbReference>
<evidence type="ECO:0000313" key="2">
    <source>
        <dbReference type="EMBL" id="CAC5416329.1"/>
    </source>
</evidence>